<evidence type="ECO:0000313" key="1">
    <source>
        <dbReference type="EMBL" id="CAB5212452.1"/>
    </source>
</evidence>
<sequence>MRYFTNYTTGENFGTECINFMTTTTISNDYTLEGAYNELMRQLDMGPITDVFYQLDNNDIFFTADNTRYALNVKSIERSDYYQITFSLYKSI</sequence>
<gene>
    <name evidence="1" type="ORF">UFOVP187_18</name>
</gene>
<protein>
    <submittedName>
        <fullName evidence="1">Uncharacterized protein</fullName>
    </submittedName>
</protein>
<name>A0A6J7WJZ3_9CAUD</name>
<accession>A0A6J7WJZ3</accession>
<reference evidence="1" key="1">
    <citation type="submission" date="2020-05" db="EMBL/GenBank/DDBJ databases">
        <authorList>
            <person name="Chiriac C."/>
            <person name="Salcher M."/>
            <person name="Ghai R."/>
            <person name="Kavagutti S V."/>
        </authorList>
    </citation>
    <scope>NUCLEOTIDE SEQUENCE</scope>
</reference>
<dbReference type="EMBL" id="LR798237">
    <property type="protein sequence ID" value="CAB5212452.1"/>
    <property type="molecule type" value="Genomic_DNA"/>
</dbReference>
<proteinExistence type="predicted"/>
<organism evidence="1">
    <name type="scientific">uncultured Caudovirales phage</name>
    <dbReference type="NCBI Taxonomy" id="2100421"/>
    <lineage>
        <taxon>Viruses</taxon>
        <taxon>Duplodnaviria</taxon>
        <taxon>Heunggongvirae</taxon>
        <taxon>Uroviricota</taxon>
        <taxon>Caudoviricetes</taxon>
        <taxon>Peduoviridae</taxon>
        <taxon>Maltschvirus</taxon>
        <taxon>Maltschvirus maltsch</taxon>
    </lineage>
</organism>